<comment type="caution">
    <text evidence="2">The sequence shown here is derived from an EMBL/GenBank/DDBJ whole genome shotgun (WGS) entry which is preliminary data.</text>
</comment>
<dbReference type="InterPro" id="IPR024500">
    <property type="entry name" value="DUF3074"/>
</dbReference>
<protein>
    <recommendedName>
        <fullName evidence="1">DUF3074 domain-containing protein</fullName>
    </recommendedName>
</protein>
<dbReference type="AlphaFoldDB" id="A0AAD7BX24"/>
<organism evidence="2 3">
    <name type="scientific">Roridomyces roridus</name>
    <dbReference type="NCBI Taxonomy" id="1738132"/>
    <lineage>
        <taxon>Eukaryota</taxon>
        <taxon>Fungi</taxon>
        <taxon>Dikarya</taxon>
        <taxon>Basidiomycota</taxon>
        <taxon>Agaricomycotina</taxon>
        <taxon>Agaricomycetes</taxon>
        <taxon>Agaricomycetidae</taxon>
        <taxon>Agaricales</taxon>
        <taxon>Marasmiineae</taxon>
        <taxon>Mycenaceae</taxon>
        <taxon>Roridomyces</taxon>
    </lineage>
</organism>
<dbReference type="PANTHER" id="PTHR40370">
    <property type="entry name" value="EXPRESSED PROTEIN"/>
    <property type="match status" value="1"/>
</dbReference>
<name>A0AAD7BX24_9AGAR</name>
<keyword evidence="3" id="KW-1185">Reference proteome</keyword>
<feature type="domain" description="DUF3074" evidence="1">
    <location>
        <begin position="57"/>
        <end position="218"/>
    </location>
</feature>
<reference evidence="2" key="1">
    <citation type="submission" date="2023-03" db="EMBL/GenBank/DDBJ databases">
        <title>Massive genome expansion in bonnet fungi (Mycena s.s.) driven by repeated elements and novel gene families across ecological guilds.</title>
        <authorList>
            <consortium name="Lawrence Berkeley National Laboratory"/>
            <person name="Harder C.B."/>
            <person name="Miyauchi S."/>
            <person name="Viragh M."/>
            <person name="Kuo A."/>
            <person name="Thoen E."/>
            <person name="Andreopoulos B."/>
            <person name="Lu D."/>
            <person name="Skrede I."/>
            <person name="Drula E."/>
            <person name="Henrissat B."/>
            <person name="Morin E."/>
            <person name="Kohler A."/>
            <person name="Barry K."/>
            <person name="LaButti K."/>
            <person name="Morin E."/>
            <person name="Salamov A."/>
            <person name="Lipzen A."/>
            <person name="Mereny Z."/>
            <person name="Hegedus B."/>
            <person name="Baldrian P."/>
            <person name="Stursova M."/>
            <person name="Weitz H."/>
            <person name="Taylor A."/>
            <person name="Grigoriev I.V."/>
            <person name="Nagy L.G."/>
            <person name="Martin F."/>
            <person name="Kauserud H."/>
        </authorList>
    </citation>
    <scope>NUCLEOTIDE SEQUENCE</scope>
    <source>
        <strain evidence="2">9284</strain>
    </source>
</reference>
<evidence type="ECO:0000259" key="1">
    <source>
        <dbReference type="Pfam" id="PF11274"/>
    </source>
</evidence>
<dbReference type="EMBL" id="JARKIF010000008">
    <property type="protein sequence ID" value="KAJ7632777.1"/>
    <property type="molecule type" value="Genomic_DNA"/>
</dbReference>
<proteinExistence type="predicted"/>
<dbReference type="Proteomes" id="UP001221142">
    <property type="component" value="Unassembled WGS sequence"/>
</dbReference>
<dbReference type="PANTHER" id="PTHR40370:SF1">
    <property type="entry name" value="DUF3074 DOMAIN-CONTAINING PROTEIN"/>
    <property type="match status" value="1"/>
</dbReference>
<dbReference type="Pfam" id="PF11274">
    <property type="entry name" value="DUF3074"/>
    <property type="match status" value="1"/>
</dbReference>
<dbReference type="InterPro" id="IPR023393">
    <property type="entry name" value="START-like_dom_sf"/>
</dbReference>
<evidence type="ECO:0000313" key="2">
    <source>
        <dbReference type="EMBL" id="KAJ7632777.1"/>
    </source>
</evidence>
<evidence type="ECO:0000313" key="3">
    <source>
        <dbReference type="Proteomes" id="UP001221142"/>
    </source>
</evidence>
<accession>A0AAD7BX24</accession>
<gene>
    <name evidence="2" type="ORF">FB45DRAFT_913452</name>
</gene>
<dbReference type="SUPFAM" id="SSF55961">
    <property type="entry name" value="Bet v1-like"/>
    <property type="match status" value="1"/>
</dbReference>
<sequence>MLNITPIKPTDIPNDDQVMSAADEVLASTLEWAPGKTFHGNVKTCSRPKAPGEGAAWHCRVSIHKTEEVTFDKLWEKLGKDKAVNEKEFIPDINKVTKVKEISPTQMIWTLHYKFSPPISPRVFTVVQITRLSESSPRTGTVVSIPIDLSEDPELAKLEEKGVRGRYVSVERITELEDGTIEWRMATSSTPGGSIPTYFVEKSMDGKIAEDVPHFMAWYRREVAKI</sequence>
<dbReference type="Gene3D" id="3.30.530.20">
    <property type="match status" value="1"/>
</dbReference>